<accession>A0A1F7L1B8</accession>
<dbReference type="Proteomes" id="UP000177050">
    <property type="component" value="Unassembled WGS sequence"/>
</dbReference>
<organism evidence="1 2">
    <name type="scientific">Candidatus Roizmanbacteria bacterium RIFOXYD1_FULL_38_12</name>
    <dbReference type="NCBI Taxonomy" id="1802093"/>
    <lineage>
        <taxon>Bacteria</taxon>
        <taxon>Candidatus Roizmaniibacteriota</taxon>
    </lineage>
</organism>
<protein>
    <submittedName>
        <fullName evidence="1">Uncharacterized protein</fullName>
    </submittedName>
</protein>
<reference evidence="1 2" key="1">
    <citation type="journal article" date="2016" name="Nat. Commun.">
        <title>Thousands of microbial genomes shed light on interconnected biogeochemical processes in an aquifer system.</title>
        <authorList>
            <person name="Anantharaman K."/>
            <person name="Brown C.T."/>
            <person name="Hug L.A."/>
            <person name="Sharon I."/>
            <person name="Castelle C.J."/>
            <person name="Probst A.J."/>
            <person name="Thomas B.C."/>
            <person name="Singh A."/>
            <person name="Wilkins M.J."/>
            <person name="Karaoz U."/>
            <person name="Brodie E.L."/>
            <person name="Williams K.H."/>
            <person name="Hubbard S.S."/>
            <person name="Banfield J.F."/>
        </authorList>
    </citation>
    <scope>NUCLEOTIDE SEQUENCE [LARGE SCALE GENOMIC DNA]</scope>
</reference>
<comment type="caution">
    <text evidence="1">The sequence shown here is derived from an EMBL/GenBank/DDBJ whole genome shotgun (WGS) entry which is preliminary data.</text>
</comment>
<gene>
    <name evidence="1" type="ORF">A3K52_04085</name>
</gene>
<proteinExistence type="predicted"/>
<evidence type="ECO:0000313" key="1">
    <source>
        <dbReference type="EMBL" id="OGK73930.1"/>
    </source>
</evidence>
<dbReference type="EMBL" id="MGBR01000001">
    <property type="protein sequence ID" value="OGK73930.1"/>
    <property type="molecule type" value="Genomic_DNA"/>
</dbReference>
<dbReference type="AlphaFoldDB" id="A0A1F7L1B8"/>
<evidence type="ECO:0000313" key="2">
    <source>
        <dbReference type="Proteomes" id="UP000177050"/>
    </source>
</evidence>
<sequence>MRILSPDEKKRIYDILAEGYLDLLRQGMIGTYERRLLSRKILNNMDPAQTFEEVITFIDGLVKVYPAFTNALVRVKGQINEYHEEKVIEHLQQFLHTK</sequence>
<name>A0A1F7L1B8_9BACT</name>